<comment type="similarity">
    <text evidence="1">Belongs to the leucine-binding protein family.</text>
</comment>
<dbReference type="GO" id="GO:0006865">
    <property type="term" value="P:amino acid transport"/>
    <property type="evidence" value="ECO:0007669"/>
    <property type="project" value="UniProtKB-KW"/>
</dbReference>
<gene>
    <name evidence="7" type="ORF">AKJ09_09709</name>
</gene>
<evidence type="ECO:0000256" key="3">
    <source>
        <dbReference type="ARBA" id="ARBA00022729"/>
    </source>
</evidence>
<proteinExistence type="inferred from homology"/>
<keyword evidence="8" id="KW-1185">Reference proteome</keyword>
<sequence>MAGFLPACSDKGEAVTPAPTAANANVVQMGLVLSLSGDFSSIGSEAKRGAEVAVAQINALGGILGGRQIQLVTVDDRSDPKQTRARVEELAANGVVAAVGPSTSQAALELKDLIVSDKILYVSPSATSPLLDHINDGVTAAPNTRAPVLFRTAATDAFLAAALSQWSSDSINNTRRCPYLALVVQNDSYGSPIAEQLTLAYTRLHVQVKQTITLDAATANSQTLASAAAQVGALAMPTQTNAVQCQVVVAQPTLAADYIRAFKDYTGKDTQRGGWTDFVTLGSDGFRQNDFLSASRADPADKASPTAAEGSFSAAADTVPPKRDDFSVSQEFAAFNNLFAAQFPGLDLGRYSSTAYDATVMLAMAMERAQTSSDVKQLREALFQLSGTGQTVTPAKMGDMLERVRRTPTLNYQGVSGSLDFQDNGSVRSDFSVWRVQGGVFTLVSTLSESVLSTSN</sequence>
<dbReference type="PANTHER" id="PTHR30483">
    <property type="entry name" value="LEUCINE-SPECIFIC-BINDING PROTEIN"/>
    <property type="match status" value="1"/>
</dbReference>
<dbReference type="InterPro" id="IPR051010">
    <property type="entry name" value="BCAA_transport"/>
</dbReference>
<evidence type="ECO:0000259" key="6">
    <source>
        <dbReference type="Pfam" id="PF13458"/>
    </source>
</evidence>
<dbReference type="KEGG" id="llu:AKJ09_09709"/>
<evidence type="ECO:0000256" key="4">
    <source>
        <dbReference type="ARBA" id="ARBA00022970"/>
    </source>
</evidence>
<evidence type="ECO:0000256" key="1">
    <source>
        <dbReference type="ARBA" id="ARBA00010062"/>
    </source>
</evidence>
<keyword evidence="2" id="KW-0813">Transport</keyword>
<dbReference type="InterPro" id="IPR028081">
    <property type="entry name" value="Leu-bd"/>
</dbReference>
<organism evidence="7 8">
    <name type="scientific">Labilithrix luteola</name>
    <dbReference type="NCBI Taxonomy" id="1391654"/>
    <lineage>
        <taxon>Bacteria</taxon>
        <taxon>Pseudomonadati</taxon>
        <taxon>Myxococcota</taxon>
        <taxon>Polyangia</taxon>
        <taxon>Polyangiales</taxon>
        <taxon>Labilitrichaceae</taxon>
        <taxon>Labilithrix</taxon>
    </lineage>
</organism>
<evidence type="ECO:0000313" key="7">
    <source>
        <dbReference type="EMBL" id="AKV03046.1"/>
    </source>
</evidence>
<dbReference type="AlphaFoldDB" id="A0A0K1QB81"/>
<dbReference type="PRINTS" id="PR00337">
    <property type="entry name" value="LEUILEVALBP"/>
</dbReference>
<feature type="region of interest" description="Disordered" evidence="5">
    <location>
        <begin position="296"/>
        <end position="321"/>
    </location>
</feature>
<dbReference type="PANTHER" id="PTHR30483:SF6">
    <property type="entry name" value="PERIPLASMIC BINDING PROTEIN OF ABC TRANSPORTER FOR NATURAL AMINO ACIDS"/>
    <property type="match status" value="1"/>
</dbReference>
<name>A0A0K1QB81_9BACT</name>
<evidence type="ECO:0000313" key="8">
    <source>
        <dbReference type="Proteomes" id="UP000064967"/>
    </source>
</evidence>
<keyword evidence="3" id="KW-0732">Signal</keyword>
<feature type="domain" description="Leucine-binding protein" evidence="6">
    <location>
        <begin position="27"/>
        <end position="385"/>
    </location>
</feature>
<dbReference type="InterPro" id="IPR000709">
    <property type="entry name" value="Leu_Ile_Val-bd"/>
</dbReference>
<protein>
    <submittedName>
        <fullName evidence="7">Branched-chain amino acid ABC transporter, amino acid-binding protein</fullName>
    </submittedName>
</protein>
<dbReference type="EMBL" id="CP012333">
    <property type="protein sequence ID" value="AKV03046.1"/>
    <property type="molecule type" value="Genomic_DNA"/>
</dbReference>
<dbReference type="Proteomes" id="UP000064967">
    <property type="component" value="Chromosome"/>
</dbReference>
<dbReference type="Pfam" id="PF13458">
    <property type="entry name" value="Peripla_BP_6"/>
    <property type="match status" value="1"/>
</dbReference>
<accession>A0A0K1QB81</accession>
<dbReference type="InterPro" id="IPR028082">
    <property type="entry name" value="Peripla_BP_I"/>
</dbReference>
<evidence type="ECO:0000256" key="5">
    <source>
        <dbReference type="SAM" id="MobiDB-lite"/>
    </source>
</evidence>
<keyword evidence="4" id="KW-0029">Amino-acid transport</keyword>
<reference evidence="7 8" key="1">
    <citation type="submission" date="2015-08" db="EMBL/GenBank/DDBJ databases">
        <authorList>
            <person name="Babu N.S."/>
            <person name="Beckwith C.J."/>
            <person name="Beseler K.G."/>
            <person name="Brison A."/>
            <person name="Carone J.V."/>
            <person name="Caskin T.P."/>
            <person name="Diamond M."/>
            <person name="Durham M.E."/>
            <person name="Foxe J.M."/>
            <person name="Go M."/>
            <person name="Henderson B.A."/>
            <person name="Jones I.B."/>
            <person name="McGettigan J.A."/>
            <person name="Micheletti S.J."/>
            <person name="Nasrallah M.E."/>
            <person name="Ortiz D."/>
            <person name="Piller C.R."/>
            <person name="Privatt S.R."/>
            <person name="Schneider S.L."/>
            <person name="Sharp S."/>
            <person name="Smith T.C."/>
            <person name="Stanton J.D."/>
            <person name="Ullery H.E."/>
            <person name="Wilson R.J."/>
            <person name="Serrano M.G."/>
            <person name="Buck G."/>
            <person name="Lee V."/>
            <person name="Wang Y."/>
            <person name="Carvalho R."/>
            <person name="Voegtly L."/>
            <person name="Shi R."/>
            <person name="Duckworth R."/>
            <person name="Johnson A."/>
            <person name="Loviza R."/>
            <person name="Walstead R."/>
            <person name="Shah Z."/>
            <person name="Kiflezghi M."/>
            <person name="Wade K."/>
            <person name="Ball S.L."/>
            <person name="Bradley K.W."/>
            <person name="Asai D.J."/>
            <person name="Bowman C.A."/>
            <person name="Russell D.A."/>
            <person name="Pope W.H."/>
            <person name="Jacobs-Sera D."/>
            <person name="Hendrix R.W."/>
            <person name="Hatfull G.F."/>
        </authorList>
    </citation>
    <scope>NUCLEOTIDE SEQUENCE [LARGE SCALE GENOMIC DNA]</scope>
    <source>
        <strain evidence="7 8">DSM 27648</strain>
    </source>
</reference>
<dbReference type="Gene3D" id="3.40.50.2300">
    <property type="match status" value="2"/>
</dbReference>
<evidence type="ECO:0000256" key="2">
    <source>
        <dbReference type="ARBA" id="ARBA00022448"/>
    </source>
</evidence>
<dbReference type="STRING" id="1391654.AKJ09_09709"/>
<dbReference type="SUPFAM" id="SSF53822">
    <property type="entry name" value="Periplasmic binding protein-like I"/>
    <property type="match status" value="1"/>
</dbReference>